<dbReference type="CDD" id="cd02966">
    <property type="entry name" value="TlpA_like_family"/>
    <property type="match status" value="1"/>
</dbReference>
<feature type="domain" description="Thioredoxin" evidence="5">
    <location>
        <begin position="28"/>
        <end position="172"/>
    </location>
</feature>
<evidence type="ECO:0000256" key="1">
    <source>
        <dbReference type="ARBA" id="ARBA00004196"/>
    </source>
</evidence>
<organism evidence="6 7">
    <name type="scientific">Deminuibacter soli</name>
    <dbReference type="NCBI Taxonomy" id="2291815"/>
    <lineage>
        <taxon>Bacteria</taxon>
        <taxon>Pseudomonadati</taxon>
        <taxon>Bacteroidota</taxon>
        <taxon>Chitinophagia</taxon>
        <taxon>Chitinophagales</taxon>
        <taxon>Chitinophagaceae</taxon>
        <taxon>Deminuibacter</taxon>
    </lineage>
</organism>
<protein>
    <recommendedName>
        <fullName evidence="5">Thioredoxin domain-containing protein</fullName>
    </recommendedName>
</protein>
<dbReference type="Pfam" id="PF13905">
    <property type="entry name" value="Thioredoxin_8"/>
    <property type="match status" value="1"/>
</dbReference>
<evidence type="ECO:0000313" key="6">
    <source>
        <dbReference type="EMBL" id="RFM28530.1"/>
    </source>
</evidence>
<evidence type="ECO:0000256" key="2">
    <source>
        <dbReference type="ARBA" id="ARBA00022748"/>
    </source>
</evidence>
<keyword evidence="3" id="KW-1015">Disulfide bond</keyword>
<dbReference type="PROSITE" id="PS00194">
    <property type="entry name" value="THIOREDOXIN_1"/>
    <property type="match status" value="1"/>
</dbReference>
<dbReference type="PANTHER" id="PTHR42852:SF6">
    <property type="entry name" value="THIOL:DISULFIDE INTERCHANGE PROTEIN DSBE"/>
    <property type="match status" value="1"/>
</dbReference>
<evidence type="ECO:0000256" key="3">
    <source>
        <dbReference type="ARBA" id="ARBA00023157"/>
    </source>
</evidence>
<evidence type="ECO:0000313" key="7">
    <source>
        <dbReference type="Proteomes" id="UP000261284"/>
    </source>
</evidence>
<dbReference type="SUPFAM" id="SSF52833">
    <property type="entry name" value="Thioredoxin-like"/>
    <property type="match status" value="1"/>
</dbReference>
<dbReference type="Proteomes" id="UP000261284">
    <property type="component" value="Unassembled WGS sequence"/>
</dbReference>
<dbReference type="EMBL" id="QTJU01000002">
    <property type="protein sequence ID" value="RFM28530.1"/>
    <property type="molecule type" value="Genomic_DNA"/>
</dbReference>
<dbReference type="InterPro" id="IPR036249">
    <property type="entry name" value="Thioredoxin-like_sf"/>
</dbReference>
<dbReference type="PANTHER" id="PTHR42852">
    <property type="entry name" value="THIOL:DISULFIDE INTERCHANGE PROTEIN DSBE"/>
    <property type="match status" value="1"/>
</dbReference>
<proteinExistence type="predicted"/>
<sequence>MNQYADGRYTYMLSEEDVLHRQQRNIQPLAAVNLLDFSRHTIPLQKVLASADANIIVLDFWASWCVPCAADYPFLKKAEDALKNKSIRFISISIDVEEDTGKWVNRTRQQNTFGKPGQYRLENPKQSPVNGFFKLQSIPRYIVLDKTGNILEEDFDRPKEAAFQRKLEMYVSRYQQ</sequence>
<comment type="subcellular location">
    <subcellularLocation>
        <location evidence="1">Cell envelope</location>
    </subcellularLocation>
</comment>
<keyword evidence="4" id="KW-0676">Redox-active center</keyword>
<keyword evidence="7" id="KW-1185">Reference proteome</keyword>
<evidence type="ECO:0000256" key="4">
    <source>
        <dbReference type="ARBA" id="ARBA00023284"/>
    </source>
</evidence>
<dbReference type="InterPro" id="IPR050553">
    <property type="entry name" value="Thioredoxin_ResA/DsbE_sf"/>
</dbReference>
<dbReference type="InterPro" id="IPR012336">
    <property type="entry name" value="Thioredoxin-like_fold"/>
</dbReference>
<dbReference type="RefSeq" id="WP_116846520.1">
    <property type="nucleotide sequence ID" value="NZ_QTJU01000002.1"/>
</dbReference>
<dbReference type="Gene3D" id="3.40.30.10">
    <property type="entry name" value="Glutaredoxin"/>
    <property type="match status" value="1"/>
</dbReference>
<reference evidence="6 7" key="1">
    <citation type="submission" date="2018-08" db="EMBL/GenBank/DDBJ databases">
        <title>Chitinophagaceae sp. K23C18032701, a novel bacterium isolated from forest soil.</title>
        <authorList>
            <person name="Wang C."/>
        </authorList>
    </citation>
    <scope>NUCLEOTIDE SEQUENCE [LARGE SCALE GENOMIC DNA]</scope>
    <source>
        <strain evidence="6 7">K23C18032701</strain>
    </source>
</reference>
<name>A0A3E1NKR6_9BACT</name>
<accession>A0A3E1NKR6</accession>
<comment type="caution">
    <text evidence="6">The sequence shown here is derived from an EMBL/GenBank/DDBJ whole genome shotgun (WGS) entry which is preliminary data.</text>
</comment>
<dbReference type="InterPro" id="IPR013766">
    <property type="entry name" value="Thioredoxin_domain"/>
</dbReference>
<dbReference type="GO" id="GO:0017004">
    <property type="term" value="P:cytochrome complex assembly"/>
    <property type="evidence" value="ECO:0007669"/>
    <property type="project" value="UniProtKB-KW"/>
</dbReference>
<dbReference type="OrthoDB" id="6399635at2"/>
<keyword evidence="2" id="KW-0201">Cytochrome c-type biogenesis</keyword>
<gene>
    <name evidence="6" type="ORF">DXN05_06910</name>
</gene>
<dbReference type="PROSITE" id="PS51352">
    <property type="entry name" value="THIOREDOXIN_2"/>
    <property type="match status" value="1"/>
</dbReference>
<dbReference type="InterPro" id="IPR017937">
    <property type="entry name" value="Thioredoxin_CS"/>
</dbReference>
<evidence type="ECO:0000259" key="5">
    <source>
        <dbReference type="PROSITE" id="PS51352"/>
    </source>
</evidence>
<dbReference type="GO" id="GO:0030313">
    <property type="term" value="C:cell envelope"/>
    <property type="evidence" value="ECO:0007669"/>
    <property type="project" value="UniProtKB-SubCell"/>
</dbReference>
<dbReference type="AlphaFoldDB" id="A0A3E1NKR6"/>